<reference evidence="1" key="1">
    <citation type="journal article" date="2021" name="Nat. Commun.">
        <title>Genetic determinants of endophytism in the Arabidopsis root mycobiome.</title>
        <authorList>
            <person name="Mesny F."/>
            <person name="Miyauchi S."/>
            <person name="Thiergart T."/>
            <person name="Pickel B."/>
            <person name="Atanasova L."/>
            <person name="Karlsson M."/>
            <person name="Huettel B."/>
            <person name="Barry K.W."/>
            <person name="Haridas S."/>
            <person name="Chen C."/>
            <person name="Bauer D."/>
            <person name="Andreopoulos W."/>
            <person name="Pangilinan J."/>
            <person name="LaButti K."/>
            <person name="Riley R."/>
            <person name="Lipzen A."/>
            <person name="Clum A."/>
            <person name="Drula E."/>
            <person name="Henrissat B."/>
            <person name="Kohler A."/>
            <person name="Grigoriev I.V."/>
            <person name="Martin F.M."/>
            <person name="Hacquard S."/>
        </authorList>
    </citation>
    <scope>NUCLEOTIDE SEQUENCE</scope>
    <source>
        <strain evidence="1">MPI-CAGE-AT-0021</strain>
    </source>
</reference>
<dbReference type="Proteomes" id="UP000717696">
    <property type="component" value="Unassembled WGS sequence"/>
</dbReference>
<dbReference type="EMBL" id="JAGMUU010000023">
    <property type="protein sequence ID" value="KAH7126347.1"/>
    <property type="molecule type" value="Genomic_DNA"/>
</dbReference>
<accession>A0A9P9IMV0</accession>
<comment type="caution">
    <text evidence="1">The sequence shown here is derived from an EMBL/GenBank/DDBJ whole genome shotgun (WGS) entry which is preliminary data.</text>
</comment>
<proteinExistence type="predicted"/>
<gene>
    <name evidence="1" type="ORF">B0J13DRAFT_147327</name>
</gene>
<keyword evidence="2" id="KW-1185">Reference proteome</keyword>
<evidence type="ECO:0000313" key="2">
    <source>
        <dbReference type="Proteomes" id="UP000717696"/>
    </source>
</evidence>
<protein>
    <submittedName>
        <fullName evidence="1">Uncharacterized protein</fullName>
    </submittedName>
</protein>
<sequence length="357" mass="38836">MEQILPRSLIHSWSATPIPDLKLSASGLLALADLRTVAHRTALTGGSSWLDALVLAPGLHYQQACDWLDREAPVGLMALGGADARYDIKNVLTLNYLMGLCRQDPKGLVTIDVGSEAAWQVGKRVRRVLRKRRKIADEEDDKYLDISPPNLDWVSHLLYLTSPVLTVASITFTVLFEDWWGVSIILALIVSRVLNIWAIKHRTEPHALNPTPMTAPDRGITEYRIDLGGGHVVRLRGLDADLQALTTQAWLRAQSHLDGYLEAAAKLIVYLVAALSGNMTQAGAIILVGLLVSSAALLGLSNAHASGFRVHGRYAVPEQRVIPGDETVGTSTAVQNVGGRVRNRPVTTPLSREPGNQ</sequence>
<dbReference type="OrthoDB" id="2956246at2759"/>
<name>A0A9P9IMV0_9HYPO</name>
<evidence type="ECO:0000313" key="1">
    <source>
        <dbReference type="EMBL" id="KAH7126347.1"/>
    </source>
</evidence>
<organism evidence="1 2">
    <name type="scientific">Dactylonectria estremocensis</name>
    <dbReference type="NCBI Taxonomy" id="1079267"/>
    <lineage>
        <taxon>Eukaryota</taxon>
        <taxon>Fungi</taxon>
        <taxon>Dikarya</taxon>
        <taxon>Ascomycota</taxon>
        <taxon>Pezizomycotina</taxon>
        <taxon>Sordariomycetes</taxon>
        <taxon>Hypocreomycetidae</taxon>
        <taxon>Hypocreales</taxon>
        <taxon>Nectriaceae</taxon>
        <taxon>Dactylonectria</taxon>
    </lineage>
</organism>
<dbReference type="AlphaFoldDB" id="A0A9P9IMV0"/>